<dbReference type="Gene3D" id="3.40.50.2020">
    <property type="match status" value="1"/>
</dbReference>
<name>A0A7K3WSK4_9FLAO</name>
<dbReference type="CDD" id="cd06223">
    <property type="entry name" value="PRTases_typeI"/>
    <property type="match status" value="1"/>
</dbReference>
<comment type="caution">
    <text evidence="2">The sequence shown here is derived from an EMBL/GenBank/DDBJ whole genome shotgun (WGS) entry which is preliminary data.</text>
</comment>
<dbReference type="Proteomes" id="UP000486602">
    <property type="component" value="Unassembled WGS sequence"/>
</dbReference>
<evidence type="ECO:0000313" key="2">
    <source>
        <dbReference type="EMBL" id="NEN24464.1"/>
    </source>
</evidence>
<dbReference type="SUPFAM" id="SSF53271">
    <property type="entry name" value="PRTase-like"/>
    <property type="match status" value="1"/>
</dbReference>
<accession>A0A7K3WSK4</accession>
<dbReference type="InterPro" id="IPR050137">
    <property type="entry name" value="PyrR_bifunctional"/>
</dbReference>
<keyword evidence="2" id="KW-0328">Glycosyltransferase</keyword>
<proteinExistence type="predicted"/>
<dbReference type="PANTHER" id="PTHR11608:SF0">
    <property type="entry name" value="BIFUNCTIONAL PROTEIN PYRR"/>
    <property type="match status" value="1"/>
</dbReference>
<keyword evidence="2" id="KW-0808">Transferase</keyword>
<dbReference type="EMBL" id="JAAGVY010000026">
    <property type="protein sequence ID" value="NEN24464.1"/>
    <property type="molecule type" value="Genomic_DNA"/>
</dbReference>
<dbReference type="Pfam" id="PF00156">
    <property type="entry name" value="Pribosyltran"/>
    <property type="match status" value="1"/>
</dbReference>
<evidence type="ECO:0000313" key="3">
    <source>
        <dbReference type="Proteomes" id="UP000486602"/>
    </source>
</evidence>
<reference evidence="2 3" key="1">
    <citation type="submission" date="2020-02" db="EMBL/GenBank/DDBJ databases">
        <title>Out from the shadows clarifying the taxonomy of the family Cryomorphaceae and related taxa by utilizing the GTDB taxonomic framework.</title>
        <authorList>
            <person name="Bowman J.P."/>
        </authorList>
    </citation>
    <scope>NUCLEOTIDE SEQUENCE [LARGE SCALE GENOMIC DNA]</scope>
    <source>
        <strain evidence="2 3">QSSC 1-22</strain>
    </source>
</reference>
<dbReference type="PANTHER" id="PTHR11608">
    <property type="entry name" value="BIFUNCTIONAL PROTEIN PYRR"/>
    <property type="match status" value="1"/>
</dbReference>
<dbReference type="RefSeq" id="WP_163285858.1">
    <property type="nucleotide sequence ID" value="NZ_JAAGVY010000026.1"/>
</dbReference>
<feature type="domain" description="Phosphoribosyltransferase" evidence="1">
    <location>
        <begin position="8"/>
        <end position="145"/>
    </location>
</feature>
<keyword evidence="3" id="KW-1185">Reference proteome</keyword>
<dbReference type="InterPro" id="IPR000836">
    <property type="entry name" value="PRTase_dom"/>
</dbReference>
<sequence>MSNRTLVLDHVSIMQKIRRIAYQIYEFNYSEKEIIFVAIEKQGVILAERIKPILEDISGLKVTLISLKINKKSPLDIPKLNGSGEILNGKSVILIDDVLNSGRTLIYGARHILEYSVKNLTTVVLVDRLHRKFPIKADFVGLTLSTTIQDHISVIFNEGNDAVYLE</sequence>
<dbReference type="AlphaFoldDB" id="A0A7K3WSK4"/>
<dbReference type="InterPro" id="IPR029057">
    <property type="entry name" value="PRTase-like"/>
</dbReference>
<evidence type="ECO:0000259" key="1">
    <source>
        <dbReference type="Pfam" id="PF00156"/>
    </source>
</evidence>
<protein>
    <submittedName>
        <fullName evidence="2">Phosphoribosyltransferase</fullName>
    </submittedName>
</protein>
<dbReference type="GO" id="GO:0016757">
    <property type="term" value="F:glycosyltransferase activity"/>
    <property type="evidence" value="ECO:0007669"/>
    <property type="project" value="UniProtKB-KW"/>
</dbReference>
<gene>
    <name evidence="2" type="ORF">G3O08_13215</name>
</gene>
<organism evidence="2 3">
    <name type="scientific">Cryomorpha ignava</name>
    <dbReference type="NCBI Taxonomy" id="101383"/>
    <lineage>
        <taxon>Bacteria</taxon>
        <taxon>Pseudomonadati</taxon>
        <taxon>Bacteroidota</taxon>
        <taxon>Flavobacteriia</taxon>
        <taxon>Flavobacteriales</taxon>
        <taxon>Cryomorphaceae</taxon>
        <taxon>Cryomorpha</taxon>
    </lineage>
</organism>